<accession>A0A2M6P076</accession>
<dbReference type="AlphaFoldDB" id="A0A2M6P076"/>
<evidence type="ECO:0000313" key="2">
    <source>
        <dbReference type="Proteomes" id="UP000228528"/>
    </source>
</evidence>
<dbReference type="Proteomes" id="UP000228528">
    <property type="component" value="Unassembled WGS sequence"/>
</dbReference>
<organism evidence="1 2">
    <name type="scientific">Candidatus Magasanikbacteria bacterium CG10_big_fil_rev_8_21_14_0_10_38_6</name>
    <dbReference type="NCBI Taxonomy" id="1974647"/>
    <lineage>
        <taxon>Bacteria</taxon>
        <taxon>Candidatus Magasanikiibacteriota</taxon>
    </lineage>
</organism>
<comment type="caution">
    <text evidence="1">The sequence shown here is derived from an EMBL/GenBank/DDBJ whole genome shotgun (WGS) entry which is preliminary data.</text>
</comment>
<evidence type="ECO:0000313" key="1">
    <source>
        <dbReference type="EMBL" id="PIR77101.1"/>
    </source>
</evidence>
<protein>
    <submittedName>
        <fullName evidence="1">Uncharacterized protein</fullName>
    </submittedName>
</protein>
<dbReference type="EMBL" id="PFBW01000186">
    <property type="protein sequence ID" value="PIR77101.1"/>
    <property type="molecule type" value="Genomic_DNA"/>
</dbReference>
<proteinExistence type="predicted"/>
<sequence length="74" mass="9040">MGFFCFSVNTNDLYAVRIVITFFYHCFLSFGEETWPGGKERWGETRQLSLFIGRWDHDMEYFFDIQHYDFIDFV</sequence>
<gene>
    <name evidence="1" type="ORF">COU30_04310</name>
</gene>
<name>A0A2M6P076_9BACT</name>
<reference evidence="2" key="1">
    <citation type="submission" date="2017-09" db="EMBL/GenBank/DDBJ databases">
        <title>Depth-based differentiation of microbial function through sediment-hosted aquifers and enrichment of novel symbionts in the deep terrestrial subsurface.</title>
        <authorList>
            <person name="Probst A.J."/>
            <person name="Ladd B."/>
            <person name="Jarett J.K."/>
            <person name="Geller-Mcgrath D.E."/>
            <person name="Sieber C.M.K."/>
            <person name="Emerson J.B."/>
            <person name="Anantharaman K."/>
            <person name="Thomas B.C."/>
            <person name="Malmstrom R."/>
            <person name="Stieglmeier M."/>
            <person name="Klingl A."/>
            <person name="Woyke T."/>
            <person name="Ryan C.M."/>
            <person name="Banfield J.F."/>
        </authorList>
    </citation>
    <scope>NUCLEOTIDE SEQUENCE [LARGE SCALE GENOMIC DNA]</scope>
</reference>